<accession>A0A1W1UFI1</accession>
<organism evidence="2 3">
    <name type="scientific">Hymenobacter roseosalivarius DSM 11622</name>
    <dbReference type="NCBI Taxonomy" id="645990"/>
    <lineage>
        <taxon>Bacteria</taxon>
        <taxon>Pseudomonadati</taxon>
        <taxon>Bacteroidota</taxon>
        <taxon>Cytophagia</taxon>
        <taxon>Cytophagales</taxon>
        <taxon>Hymenobacteraceae</taxon>
        <taxon>Hymenobacter</taxon>
    </lineage>
</organism>
<dbReference type="Gene3D" id="3.60.15.10">
    <property type="entry name" value="Ribonuclease Z/Hydroxyacylglutathione hydrolase-like"/>
    <property type="match status" value="1"/>
</dbReference>
<evidence type="ECO:0008006" key="4">
    <source>
        <dbReference type="Google" id="ProtNLM"/>
    </source>
</evidence>
<keyword evidence="3" id="KW-1185">Reference proteome</keyword>
<dbReference type="EMBL" id="FWWW01000009">
    <property type="protein sequence ID" value="SMB79571.1"/>
    <property type="molecule type" value="Genomic_DNA"/>
</dbReference>
<dbReference type="AlphaFoldDB" id="A0A1W1UFI1"/>
<feature type="region of interest" description="Disordered" evidence="1">
    <location>
        <begin position="133"/>
        <end position="170"/>
    </location>
</feature>
<sequence length="598" mass="68189">MYNTGFGDCFLLTFQYGKEKGLKSWKTLWIDFGVRPSNKKRMQAIARNISAYLLGLPGREQTQPFVDVLAITHEHQDHISGFKLAKDQLDKFKFGQVWFAWTEDPLDPVAQSWRQHKSRTKTTLEKVVKSINSLRHREQQETQSNPNRQENNLTAALSNPGGTSKTSAEQLAERLKLMTEFDFAMLGSDEKFKKPDESGTVEDYTLNPVYKALIEQVKATNVRYLRPGYTDAQGQVHEGNVVGINQTASEGITAFEGVKIFVLGPPKDLSIIKVNEPQDWQTTLHSSGSRDFYDLGDSILIEESQADPKDFWYYVHKSPFTEEFILPVDLKTGQIPHSVVRPMCEGEAQPRKREADSAESKQVKDIFKRFQKTQVYKNYFDANKKPHQLEGWRRIDMNYLLEADDMALRLNTGTNNTSLVLAIEIEQTKEVLLFSGDAEYGVWEDWEKDRTRSSDKRQYVWKPLDAKINQMVTVEGLLANTIFYKMGHHGSENATPKSKGINKLSNRGLHSMIPVNATTALAFGWKRIPFDDLLARLDDRDIPYVRADMAESHQLGGVELAKERTTRSPLKDRVKWGAHTNPTGNTLFVDWTLSLDSD</sequence>
<evidence type="ECO:0000256" key="1">
    <source>
        <dbReference type="SAM" id="MobiDB-lite"/>
    </source>
</evidence>
<dbReference type="InterPro" id="IPR036866">
    <property type="entry name" value="RibonucZ/Hydroxyglut_hydro"/>
</dbReference>
<evidence type="ECO:0000313" key="2">
    <source>
        <dbReference type="EMBL" id="SMB79571.1"/>
    </source>
</evidence>
<name>A0A1W1UFI1_9BACT</name>
<proteinExistence type="predicted"/>
<gene>
    <name evidence="2" type="ORF">SAMN00120144_4119</name>
</gene>
<dbReference type="Proteomes" id="UP000192266">
    <property type="component" value="Unassembled WGS sequence"/>
</dbReference>
<protein>
    <recommendedName>
        <fullName evidence="4">Metallo-beta-lactamase domain-containing protein</fullName>
    </recommendedName>
</protein>
<evidence type="ECO:0000313" key="3">
    <source>
        <dbReference type="Proteomes" id="UP000192266"/>
    </source>
</evidence>
<feature type="compositionally biased region" description="Polar residues" evidence="1">
    <location>
        <begin position="141"/>
        <end position="169"/>
    </location>
</feature>
<reference evidence="2 3" key="1">
    <citation type="submission" date="2017-04" db="EMBL/GenBank/DDBJ databases">
        <authorList>
            <person name="Afonso C.L."/>
            <person name="Miller P.J."/>
            <person name="Scott M.A."/>
            <person name="Spackman E."/>
            <person name="Goraichik I."/>
            <person name="Dimitrov K.M."/>
            <person name="Suarez D.L."/>
            <person name="Swayne D.E."/>
        </authorList>
    </citation>
    <scope>NUCLEOTIDE SEQUENCE [LARGE SCALE GENOMIC DNA]</scope>
    <source>
        <strain evidence="2 3">DSM 11622</strain>
    </source>
</reference>